<gene>
    <name evidence="1" type="ORF">HNR73_000772</name>
</gene>
<evidence type="ECO:0000313" key="1">
    <source>
        <dbReference type="EMBL" id="MBB6032925.1"/>
    </source>
</evidence>
<proteinExistence type="predicted"/>
<accession>A0A841FC15</accession>
<dbReference type="Proteomes" id="UP000548476">
    <property type="component" value="Unassembled WGS sequence"/>
</dbReference>
<reference evidence="1 2" key="1">
    <citation type="submission" date="2020-08" db="EMBL/GenBank/DDBJ databases">
        <title>Genomic Encyclopedia of Type Strains, Phase IV (KMG-IV): sequencing the most valuable type-strain genomes for metagenomic binning, comparative biology and taxonomic classification.</title>
        <authorList>
            <person name="Goeker M."/>
        </authorList>
    </citation>
    <scope>NUCLEOTIDE SEQUENCE [LARGE SCALE GENOMIC DNA]</scope>
    <source>
        <strain evidence="1 2">YIM 65646</strain>
    </source>
</reference>
<sequence>MDRGTRLYLPSYHAAWHVPQRRIGWAWFFGLPVPWLVRRCRSCLQSYPCPTTVRGRVAAGARLTWMTETILGGRLPAFVTARSANPERIGVAR</sequence>
<protein>
    <submittedName>
        <fullName evidence="1">Uncharacterized protein</fullName>
    </submittedName>
</protein>
<evidence type="ECO:0000313" key="2">
    <source>
        <dbReference type="Proteomes" id="UP000548476"/>
    </source>
</evidence>
<comment type="caution">
    <text evidence="1">The sequence shown here is derived from an EMBL/GenBank/DDBJ whole genome shotgun (WGS) entry which is preliminary data.</text>
</comment>
<dbReference type="AlphaFoldDB" id="A0A841FC15"/>
<organism evidence="1 2">
    <name type="scientific">Phytomonospora endophytica</name>
    <dbReference type="NCBI Taxonomy" id="714109"/>
    <lineage>
        <taxon>Bacteria</taxon>
        <taxon>Bacillati</taxon>
        <taxon>Actinomycetota</taxon>
        <taxon>Actinomycetes</taxon>
        <taxon>Micromonosporales</taxon>
        <taxon>Micromonosporaceae</taxon>
        <taxon>Phytomonospora</taxon>
    </lineage>
</organism>
<name>A0A841FC15_9ACTN</name>
<keyword evidence="2" id="KW-1185">Reference proteome</keyword>
<dbReference type="EMBL" id="JACHGT010000002">
    <property type="protein sequence ID" value="MBB6032925.1"/>
    <property type="molecule type" value="Genomic_DNA"/>
</dbReference>